<sequence length="1243" mass="146681">MSRLQTIENRLAAINETVFQELCDSFLILKINNYRAFSRTGSQSGKQKTTKGTPDTFLLLPNGNYIFVEYSTNISAGLSKLKDDINKCIDSNKTGITINQIDEIILCINFNLTTEKIHALENLLSNTTISLTIYTLDSLALELHLNHRNLTSQYLGLPLDTGQIVSIGRFIEEYNKTSNGIATPLNNTFLHRENELKQLTEEILYSDLIILTGSPGVGKTKLALEGIRNFLSINLSFEAYCVSYKNHELLDDLYQYFNLEKDYILFVDDANRIDAFNQIIGFYKSSRKGNLKIIMTVRDYAFENLRILCQEFQPKHIDLLKFSDEKITDIIKEKPFEILNSNYHKEIVRIADGNPRIAIMTSLLAKEKQDIYALHDVSDLFENYFSTFVKDNGEFTNDLNIKCLGLIAFFHTIPYKNKEITTSILNNFGIDYSIFIDVIDKLDKLELVEIQFEHVKIPEQNLSTYFFYKTFVKQDLLSFETLLKYYFDSNTYCFKDSVIPANNTYGYQNVMQKLQPHLKNHWALIKSDQNCGFKFLSMFWFYLRNESLEFIYTIIESLPYIGIVKKYEVTYKKNAFAYNKNEVIELLGEFFRSSDKLKDFLEIAFEYTLKKPEHLPELIHKLKERLVFDVEDERHGFTRQNILFRTLIHGLNKGIPIYSISFYELSKTFLGYKFQNTKGARKNAISFYDYPIPNVQVIQDFRKDVWNALKNNFEKYPFKSLEVLQHYSGVRIDSSKELMEFDVNYVINIIEIHLSPTSFEHCKYIQDQIREYKRNSISHSSFPSLITKFTNPTYETFLKFDMNIFRDKTINKQLNFREQEKLRETQIRSSFLFQNVTEINIFYKTFTYLKRVAIREYNYNETLDYIIDENCTKDFDLGCQFLNIIIENNNNINYSPRLVFINNLKTTEKVESLWQILQKHEFNQKANWELLFYYFLEVSLIDSNYVEALIKTVSNLKDTQTIYFDDLKKFLKIESNLFEILLKIITIKNEKEETRIQIWSEVFSSSLELLGNDFELIKKAYLQQDKIDNYFDFGKKAFLNILRQDSSFLLEYVNNLYSTKDDYNSLEKHKELEIIWQIENIETVLKSVFDLVIENELYIDISEHFCNSFFNNIKEESRKRAKIFILNYCKENYLDSHKMNAIVDITRHSMRDLFDDILLLFLSLNQNKNVFSQIHWRGNGGVYSGDAIINDIEMAEWKNILSIVEKSDIGIKLIPIKKFISDNIDYCRERGDIERKRRFLKRY</sequence>
<dbReference type="SUPFAM" id="SSF52540">
    <property type="entry name" value="P-loop containing nucleoside triphosphate hydrolases"/>
    <property type="match status" value="1"/>
</dbReference>
<dbReference type="InterPro" id="IPR027417">
    <property type="entry name" value="P-loop_NTPase"/>
</dbReference>
<protein>
    <recommendedName>
        <fullName evidence="1">Novel STAND NTPase 3 domain-containing protein</fullName>
    </recommendedName>
</protein>
<dbReference type="EMBL" id="JALNUB010000001">
    <property type="protein sequence ID" value="MCK8140334.1"/>
    <property type="molecule type" value="Genomic_DNA"/>
</dbReference>
<dbReference type="InterPro" id="IPR049050">
    <property type="entry name" value="nSTAND3"/>
</dbReference>
<dbReference type="RefSeq" id="WP_248427195.1">
    <property type="nucleotide sequence ID" value="NZ_JALNUB010000001.1"/>
</dbReference>
<dbReference type="Proteomes" id="UP001139260">
    <property type="component" value="Unassembled WGS sequence"/>
</dbReference>
<evidence type="ECO:0000313" key="3">
    <source>
        <dbReference type="Proteomes" id="UP001139260"/>
    </source>
</evidence>
<comment type="caution">
    <text evidence="2">The sequence shown here is derived from an EMBL/GenBank/DDBJ whole genome shotgun (WGS) entry which is preliminary data.</text>
</comment>
<evidence type="ECO:0000259" key="1">
    <source>
        <dbReference type="Pfam" id="PF20720"/>
    </source>
</evidence>
<proteinExistence type="predicted"/>
<evidence type="ECO:0000313" key="2">
    <source>
        <dbReference type="EMBL" id="MCK8140334.1"/>
    </source>
</evidence>
<gene>
    <name evidence="2" type="ORF">MW871_00360</name>
</gene>
<feature type="domain" description="Novel STAND NTPase 3" evidence="1">
    <location>
        <begin position="202"/>
        <end position="318"/>
    </location>
</feature>
<accession>A0A9X2BJD7</accession>
<dbReference type="Pfam" id="PF20720">
    <property type="entry name" value="nSTAND3"/>
    <property type="match status" value="1"/>
</dbReference>
<dbReference type="AlphaFoldDB" id="A0A9X2BJD7"/>
<organism evidence="2 3">
    <name type="scientific">Flavobacterium pygoscelis</name>
    <dbReference type="NCBI Taxonomy" id="2893176"/>
    <lineage>
        <taxon>Bacteria</taxon>
        <taxon>Pseudomonadati</taxon>
        <taxon>Bacteroidota</taxon>
        <taxon>Flavobacteriia</taxon>
        <taxon>Flavobacteriales</taxon>
        <taxon>Flavobacteriaceae</taxon>
        <taxon>Flavobacterium</taxon>
    </lineage>
</organism>
<keyword evidence="3" id="KW-1185">Reference proteome</keyword>
<name>A0A9X2BJD7_9FLAO</name>
<reference evidence="2" key="1">
    <citation type="submission" date="2022-04" db="EMBL/GenBank/DDBJ databases">
        <title>Flavobacterium pygoscelis sp. nov. isolated from Chinstrap chick (Pygoscelis antarcticus).</title>
        <authorList>
            <person name="Irgang R."/>
            <person name="Poblete-Morales M."/>
            <person name="Avendano-Herrera R."/>
        </authorList>
    </citation>
    <scope>NUCLEOTIDE SEQUENCE</scope>
    <source>
        <strain evidence="2">I-SCBP12n</strain>
    </source>
</reference>